<gene>
    <name evidence="2" type="ORF">TNCV_3383921</name>
</gene>
<sequence>MQSDRSRVLFTDESRFNLKCGTRRVLGNVRPHTGRLMENCLDDKNNTEYGGNVRPHTGRLMENCLDAKTVQNMEWAACSPDPNKSSMFGTHSNEALLQGQHILLFCNTSISHLIKKLTSGISLRIKRETGCPDAEDIKPCVCTNSPFTYLECKNISDAEILRSVFVKSERYRYKEVHIEYSSLQYLPYNMFEKVKVIELYLKNVTIAQIFDRPPEALDELRKLHIENTKVIRGIVWELLEPLKSLRILNIYYNIVRNLGRDFSKYVTKDLEQLTFYATETKTIKSGTFAEFSKLDKLAVDAGNLTKLTRDIFPIPFNGRVLYFNDNQLTKIPDDLFTQMPNLQTLGMRNNLIGTIKKEALDNDGARLTYLMLDGNPLKCDCDLVWLMHSRPEVLQGTCESPKKLHGKELKDLSASDFNC</sequence>
<dbReference type="InterPro" id="IPR001611">
    <property type="entry name" value="Leu-rich_rpt"/>
</dbReference>
<name>A0A8X6VLR0_TRICX</name>
<keyword evidence="3" id="KW-1185">Reference proteome</keyword>
<dbReference type="AlphaFoldDB" id="A0A8X6VLR0"/>
<comment type="caution">
    <text evidence="2">The sequence shown here is derived from an EMBL/GenBank/DDBJ whole genome shotgun (WGS) entry which is preliminary data.</text>
</comment>
<keyword evidence="1" id="KW-0732">Signal</keyword>
<dbReference type="InterPro" id="IPR032675">
    <property type="entry name" value="LRR_dom_sf"/>
</dbReference>
<evidence type="ECO:0000313" key="2">
    <source>
        <dbReference type="EMBL" id="GFY17899.1"/>
    </source>
</evidence>
<dbReference type="PANTHER" id="PTHR24373:SF385">
    <property type="entry name" value="GH01279P-RELATED"/>
    <property type="match status" value="1"/>
</dbReference>
<dbReference type="Proteomes" id="UP000887159">
    <property type="component" value="Unassembled WGS sequence"/>
</dbReference>
<dbReference type="EMBL" id="BMAU01021347">
    <property type="protein sequence ID" value="GFY17899.1"/>
    <property type="molecule type" value="Genomic_DNA"/>
</dbReference>
<reference evidence="2" key="1">
    <citation type="submission" date="2020-08" db="EMBL/GenBank/DDBJ databases">
        <title>Multicomponent nature underlies the extraordinary mechanical properties of spider dragline silk.</title>
        <authorList>
            <person name="Kono N."/>
            <person name="Nakamura H."/>
            <person name="Mori M."/>
            <person name="Yoshida Y."/>
            <person name="Ohtoshi R."/>
            <person name="Malay A.D."/>
            <person name="Moran D.A.P."/>
            <person name="Tomita M."/>
            <person name="Numata K."/>
            <person name="Arakawa K."/>
        </authorList>
    </citation>
    <scope>NUCLEOTIDE SEQUENCE</scope>
</reference>
<protein>
    <submittedName>
        <fullName evidence="2">Uncharacterized protein</fullName>
    </submittedName>
</protein>
<dbReference type="Pfam" id="PF13855">
    <property type="entry name" value="LRR_8"/>
    <property type="match status" value="1"/>
</dbReference>
<dbReference type="SUPFAM" id="SSF52058">
    <property type="entry name" value="L domain-like"/>
    <property type="match status" value="1"/>
</dbReference>
<accession>A0A8X6VLR0</accession>
<dbReference type="GO" id="GO:0031012">
    <property type="term" value="C:extracellular matrix"/>
    <property type="evidence" value="ECO:0007669"/>
    <property type="project" value="TreeGrafter"/>
</dbReference>
<dbReference type="InterPro" id="IPR050328">
    <property type="entry name" value="Dev_Immune_Receptor"/>
</dbReference>
<organism evidence="2 3">
    <name type="scientific">Trichonephila clavipes</name>
    <name type="common">Golden silk orbweaver</name>
    <name type="synonym">Nephila clavipes</name>
    <dbReference type="NCBI Taxonomy" id="2585209"/>
    <lineage>
        <taxon>Eukaryota</taxon>
        <taxon>Metazoa</taxon>
        <taxon>Ecdysozoa</taxon>
        <taxon>Arthropoda</taxon>
        <taxon>Chelicerata</taxon>
        <taxon>Arachnida</taxon>
        <taxon>Araneae</taxon>
        <taxon>Araneomorphae</taxon>
        <taxon>Entelegynae</taxon>
        <taxon>Araneoidea</taxon>
        <taxon>Nephilidae</taxon>
        <taxon>Trichonephila</taxon>
    </lineage>
</organism>
<dbReference type="GO" id="GO:0005615">
    <property type="term" value="C:extracellular space"/>
    <property type="evidence" value="ECO:0007669"/>
    <property type="project" value="TreeGrafter"/>
</dbReference>
<dbReference type="PANTHER" id="PTHR24373">
    <property type="entry name" value="SLIT RELATED LEUCINE-RICH REPEAT NEURONAL PROTEIN"/>
    <property type="match status" value="1"/>
</dbReference>
<evidence type="ECO:0000313" key="3">
    <source>
        <dbReference type="Proteomes" id="UP000887159"/>
    </source>
</evidence>
<evidence type="ECO:0000256" key="1">
    <source>
        <dbReference type="ARBA" id="ARBA00022729"/>
    </source>
</evidence>
<dbReference type="Gene3D" id="3.80.10.10">
    <property type="entry name" value="Ribonuclease Inhibitor"/>
    <property type="match status" value="2"/>
</dbReference>
<proteinExistence type="predicted"/>